<organism evidence="3">
    <name type="scientific">marine sediment metagenome</name>
    <dbReference type="NCBI Taxonomy" id="412755"/>
    <lineage>
        <taxon>unclassified sequences</taxon>
        <taxon>metagenomes</taxon>
        <taxon>ecological metagenomes</taxon>
    </lineage>
</organism>
<evidence type="ECO:0000313" key="3">
    <source>
        <dbReference type="EMBL" id="GAI54685.1"/>
    </source>
</evidence>
<comment type="similarity">
    <text evidence="1">Belongs to the NAD(P)-dependent epimerase/dehydratase family.</text>
</comment>
<dbReference type="InterPro" id="IPR001509">
    <property type="entry name" value="Epimerase_deHydtase"/>
</dbReference>
<feature type="non-terminal residue" evidence="3">
    <location>
        <position position="145"/>
    </location>
</feature>
<feature type="domain" description="NAD-dependent epimerase/dehydratase" evidence="2">
    <location>
        <begin position="2"/>
        <end position="143"/>
    </location>
</feature>
<evidence type="ECO:0000259" key="2">
    <source>
        <dbReference type="Pfam" id="PF01370"/>
    </source>
</evidence>
<dbReference type="EMBL" id="BARV01037820">
    <property type="protein sequence ID" value="GAI54685.1"/>
    <property type="molecule type" value="Genomic_DNA"/>
</dbReference>
<dbReference type="InterPro" id="IPR036291">
    <property type="entry name" value="NAD(P)-bd_dom_sf"/>
</dbReference>
<protein>
    <recommendedName>
        <fullName evidence="2">NAD-dependent epimerase/dehydratase domain-containing protein</fullName>
    </recommendedName>
</protein>
<dbReference type="PANTHER" id="PTHR43000">
    <property type="entry name" value="DTDP-D-GLUCOSE 4,6-DEHYDRATASE-RELATED"/>
    <property type="match status" value="1"/>
</dbReference>
<evidence type="ECO:0000256" key="1">
    <source>
        <dbReference type="ARBA" id="ARBA00007637"/>
    </source>
</evidence>
<dbReference type="Pfam" id="PF01370">
    <property type="entry name" value="Epimerase"/>
    <property type="match status" value="1"/>
</dbReference>
<dbReference type="CDD" id="cd08946">
    <property type="entry name" value="SDR_e"/>
    <property type="match status" value="1"/>
</dbReference>
<proteinExistence type="inferred from homology"/>
<dbReference type="AlphaFoldDB" id="X1QUV7"/>
<dbReference type="Gene3D" id="3.40.50.720">
    <property type="entry name" value="NAD(P)-binding Rossmann-like Domain"/>
    <property type="match status" value="1"/>
</dbReference>
<sequence>MKSFKPDVVVHLAWLVDWRDSNQHPYKHFYTDLVGTLNVLHVSMLHKVKRFIFMNSSQSFGSICAVFEEDTFKPENVYAHAKVCAVHMIEQYMQYKSLPATIFTSWEVFGEGAPEQTIVRRLVRLALKDEPIPLFCEGKQIFDLK</sequence>
<comment type="caution">
    <text evidence="3">The sequence shown here is derived from an EMBL/GenBank/DDBJ whole genome shotgun (WGS) entry which is preliminary data.</text>
</comment>
<reference evidence="3" key="1">
    <citation type="journal article" date="2014" name="Front. Microbiol.">
        <title>High frequency of phylogenetically diverse reductive dehalogenase-homologous genes in deep subseafloor sedimentary metagenomes.</title>
        <authorList>
            <person name="Kawai M."/>
            <person name="Futagami T."/>
            <person name="Toyoda A."/>
            <person name="Takaki Y."/>
            <person name="Nishi S."/>
            <person name="Hori S."/>
            <person name="Arai W."/>
            <person name="Tsubouchi T."/>
            <person name="Morono Y."/>
            <person name="Uchiyama I."/>
            <person name="Ito T."/>
            <person name="Fujiyama A."/>
            <person name="Inagaki F."/>
            <person name="Takami H."/>
        </authorList>
    </citation>
    <scope>NUCLEOTIDE SEQUENCE</scope>
    <source>
        <strain evidence="3">Expedition CK06-06</strain>
    </source>
</reference>
<name>X1QUV7_9ZZZZ</name>
<gene>
    <name evidence="3" type="ORF">S06H3_58425</name>
</gene>
<dbReference type="SUPFAM" id="SSF51735">
    <property type="entry name" value="NAD(P)-binding Rossmann-fold domains"/>
    <property type="match status" value="1"/>
</dbReference>
<accession>X1QUV7</accession>